<dbReference type="GO" id="GO:0008146">
    <property type="term" value="F:sulfotransferase activity"/>
    <property type="evidence" value="ECO:0007669"/>
    <property type="project" value="InterPro"/>
</dbReference>
<dbReference type="AlphaFoldDB" id="I1R0E6"/>
<dbReference type="Gramene" id="ORGLA11G0123800.1">
    <property type="protein sequence ID" value="ORGLA11G0123800.1"/>
    <property type="gene ID" value="ORGLA11G0123800"/>
</dbReference>
<dbReference type="PANTHER" id="PTHR11783">
    <property type="entry name" value="SULFOTRANSFERASE SULT"/>
    <property type="match status" value="1"/>
</dbReference>
<feature type="compositionally biased region" description="Low complexity" evidence="4">
    <location>
        <begin position="345"/>
        <end position="354"/>
    </location>
</feature>
<evidence type="ECO:0000256" key="3">
    <source>
        <dbReference type="RuleBase" id="RU361155"/>
    </source>
</evidence>
<dbReference type="OMA" id="GMNTICK"/>
<dbReference type="EC" id="2.8.2.-" evidence="3"/>
<keyword evidence="7" id="KW-1185">Reference proteome</keyword>
<accession>I1R0E6</accession>
<feature type="domain" description="Sulfotransferase" evidence="5">
    <location>
        <begin position="82"/>
        <end position="164"/>
    </location>
</feature>
<feature type="compositionally biased region" description="Low complexity" evidence="4">
    <location>
        <begin position="257"/>
        <end position="293"/>
    </location>
</feature>
<feature type="compositionally biased region" description="Basic residues" evidence="4">
    <location>
        <begin position="294"/>
        <end position="312"/>
    </location>
</feature>
<dbReference type="eggNOG" id="KOG1584">
    <property type="taxonomic scope" value="Eukaryota"/>
</dbReference>
<sequence length="382" mass="41381">MRHKQKTPPCTVHTILASPMAPTSSVHREGGSAAMDMAELIPTLPLDTWSPPFPLRQYGGYWLPEWVLPGLEAVHTRFEPRPSDVFLASFPKSGTTWLKALAFATINRTTYPPSGDADPLRHRGPHDCVKFFESTFAISGEGGGGDGDVFAALPSPRAVARHSHPLLPPAGAHHVGGGGRRRLRLPDRVRLPGPQGRVRLHVAVHHEQHGEGCHNDHGRTPPGGGGGGGAIDRAGVRPVLRRAEHRWAAVAPRPRVLGGEPEAAGEGPLPPVRGDAARAGAQRGEARRVPAVPVHRRRGGGRGGGRHRRPMQHRPTQERAGEQDRGEEGELLPERGGRRLEQPHVAGDGVAAGQGRRGRAARLRVHLWRRCRRLRMRSHVSS</sequence>
<evidence type="ECO:0000256" key="2">
    <source>
        <dbReference type="ARBA" id="ARBA00022679"/>
    </source>
</evidence>
<feature type="region of interest" description="Disordered" evidence="4">
    <location>
        <begin position="252"/>
        <end position="360"/>
    </location>
</feature>
<proteinExistence type="inferred from homology"/>
<organism evidence="6 7">
    <name type="scientific">Oryza glaberrima</name>
    <name type="common">African rice</name>
    <dbReference type="NCBI Taxonomy" id="4538"/>
    <lineage>
        <taxon>Eukaryota</taxon>
        <taxon>Viridiplantae</taxon>
        <taxon>Streptophyta</taxon>
        <taxon>Embryophyta</taxon>
        <taxon>Tracheophyta</taxon>
        <taxon>Spermatophyta</taxon>
        <taxon>Magnoliopsida</taxon>
        <taxon>Liliopsida</taxon>
        <taxon>Poales</taxon>
        <taxon>Poaceae</taxon>
        <taxon>BOP clade</taxon>
        <taxon>Oryzoideae</taxon>
        <taxon>Oryzeae</taxon>
        <taxon>Oryzinae</taxon>
        <taxon>Oryza</taxon>
    </lineage>
</organism>
<comment type="similarity">
    <text evidence="1 3">Belongs to the sulfotransferase 1 family.</text>
</comment>
<feature type="compositionally biased region" description="Gly residues" evidence="4">
    <location>
        <begin position="221"/>
        <end position="230"/>
    </location>
</feature>
<keyword evidence="2 3" id="KW-0808">Transferase</keyword>
<dbReference type="SUPFAM" id="SSF52540">
    <property type="entry name" value="P-loop containing nucleoside triphosphate hydrolases"/>
    <property type="match status" value="1"/>
</dbReference>
<evidence type="ECO:0000313" key="6">
    <source>
        <dbReference type="EnsemblPlants" id="ORGLA11G0123800.1"/>
    </source>
</evidence>
<protein>
    <recommendedName>
        <fullName evidence="3">Sulfotransferase</fullName>
        <ecNumber evidence="3">2.8.2.-</ecNumber>
    </recommendedName>
</protein>
<reference evidence="6 7" key="2">
    <citation type="submission" date="2018-04" db="EMBL/GenBank/DDBJ databases">
        <title>OglaRS2 (Oryza glaberrima Reference Sequence Version 2).</title>
        <authorList>
            <person name="Zhang J."/>
            <person name="Kudrna D."/>
            <person name="Lee S."/>
            <person name="Talag J."/>
            <person name="Rajasekar S."/>
            <person name="Wing R.A."/>
        </authorList>
    </citation>
    <scope>NUCLEOTIDE SEQUENCE [LARGE SCALE GENOMIC DNA]</scope>
    <source>
        <strain evidence="6 7">cv. IRGC 96717</strain>
    </source>
</reference>
<dbReference type="InterPro" id="IPR027417">
    <property type="entry name" value="P-loop_NTPase"/>
</dbReference>
<dbReference type="EnsemblPlants" id="ORGLA11G0123800.1">
    <property type="protein sequence ID" value="ORGLA11G0123800.1"/>
    <property type="gene ID" value="ORGLA11G0123800"/>
</dbReference>
<feature type="compositionally biased region" description="Basic and acidic residues" evidence="4">
    <location>
        <begin position="315"/>
        <end position="342"/>
    </location>
</feature>
<dbReference type="InterPro" id="IPR000863">
    <property type="entry name" value="Sulfotransferase_dom"/>
</dbReference>
<feature type="compositionally biased region" description="Basic and acidic residues" evidence="4">
    <location>
        <begin position="210"/>
        <end position="219"/>
    </location>
</feature>
<evidence type="ECO:0000259" key="5">
    <source>
        <dbReference type="Pfam" id="PF00685"/>
    </source>
</evidence>
<name>I1R0E6_ORYGL</name>
<evidence type="ECO:0000256" key="4">
    <source>
        <dbReference type="SAM" id="MobiDB-lite"/>
    </source>
</evidence>
<dbReference type="Proteomes" id="UP000007306">
    <property type="component" value="Chromosome 11"/>
</dbReference>
<dbReference type="Gene3D" id="3.40.50.300">
    <property type="entry name" value="P-loop containing nucleotide triphosphate hydrolases"/>
    <property type="match status" value="1"/>
</dbReference>
<dbReference type="HOGENOM" id="CLU_724389_0_0_1"/>
<reference evidence="6" key="1">
    <citation type="submission" date="2015-06" db="UniProtKB">
        <authorList>
            <consortium name="EnsemblPlants"/>
        </authorList>
    </citation>
    <scope>IDENTIFICATION</scope>
</reference>
<evidence type="ECO:0000313" key="7">
    <source>
        <dbReference type="Proteomes" id="UP000007306"/>
    </source>
</evidence>
<evidence type="ECO:0000256" key="1">
    <source>
        <dbReference type="ARBA" id="ARBA00005771"/>
    </source>
</evidence>
<dbReference type="Pfam" id="PF00685">
    <property type="entry name" value="Sulfotransfer_1"/>
    <property type="match status" value="1"/>
</dbReference>
<dbReference type="STRING" id="4538.I1R0E6"/>
<feature type="region of interest" description="Disordered" evidence="4">
    <location>
        <begin position="210"/>
        <end position="233"/>
    </location>
</feature>